<gene>
    <name evidence="1" type="ORF">HannXRQ_Chr12g0369251</name>
</gene>
<reference evidence="2" key="1">
    <citation type="journal article" date="2017" name="Nature">
        <title>The sunflower genome provides insights into oil metabolism, flowering and Asterid evolution.</title>
        <authorList>
            <person name="Badouin H."/>
            <person name="Gouzy J."/>
            <person name="Grassa C.J."/>
            <person name="Murat F."/>
            <person name="Staton S.E."/>
            <person name="Cottret L."/>
            <person name="Lelandais-Briere C."/>
            <person name="Owens G.L."/>
            <person name="Carrere S."/>
            <person name="Mayjonade B."/>
            <person name="Legrand L."/>
            <person name="Gill N."/>
            <person name="Kane N.C."/>
            <person name="Bowers J.E."/>
            <person name="Hubner S."/>
            <person name="Bellec A."/>
            <person name="Berard A."/>
            <person name="Berges H."/>
            <person name="Blanchet N."/>
            <person name="Boniface M.C."/>
            <person name="Brunel D."/>
            <person name="Catrice O."/>
            <person name="Chaidir N."/>
            <person name="Claudel C."/>
            <person name="Donnadieu C."/>
            <person name="Faraut T."/>
            <person name="Fievet G."/>
            <person name="Helmstetter N."/>
            <person name="King M."/>
            <person name="Knapp S.J."/>
            <person name="Lai Z."/>
            <person name="Le Paslier M.C."/>
            <person name="Lippi Y."/>
            <person name="Lorenzon L."/>
            <person name="Mandel J.R."/>
            <person name="Marage G."/>
            <person name="Marchand G."/>
            <person name="Marquand E."/>
            <person name="Bret-Mestries E."/>
            <person name="Morien E."/>
            <person name="Nambeesan S."/>
            <person name="Nguyen T."/>
            <person name="Pegot-Espagnet P."/>
            <person name="Pouilly N."/>
            <person name="Raftis F."/>
            <person name="Sallet E."/>
            <person name="Schiex T."/>
            <person name="Thomas J."/>
            <person name="Vandecasteele C."/>
            <person name="Vares D."/>
            <person name="Vear F."/>
            <person name="Vautrin S."/>
            <person name="Crespi M."/>
            <person name="Mangin B."/>
            <person name="Burke J.M."/>
            <person name="Salse J."/>
            <person name="Munos S."/>
            <person name="Vincourt P."/>
            <person name="Rieseberg L.H."/>
            <person name="Langlade N.B."/>
        </authorList>
    </citation>
    <scope>NUCLEOTIDE SEQUENCE [LARGE SCALE GENOMIC DNA]</scope>
    <source>
        <strain evidence="2">cv. SF193</strain>
    </source>
</reference>
<evidence type="ECO:0000313" key="2">
    <source>
        <dbReference type="Proteomes" id="UP000215914"/>
    </source>
</evidence>
<evidence type="ECO:0000313" key="1">
    <source>
        <dbReference type="EMBL" id="OTG05050.1"/>
    </source>
</evidence>
<protein>
    <submittedName>
        <fullName evidence="1">Uncharacterized protein</fullName>
    </submittedName>
</protein>
<dbReference type="Proteomes" id="UP000215914">
    <property type="component" value="Chromosome 12"/>
</dbReference>
<dbReference type="AlphaFoldDB" id="A0A251T1S0"/>
<dbReference type="EMBL" id="CM007901">
    <property type="protein sequence ID" value="OTG05050.1"/>
    <property type="molecule type" value="Genomic_DNA"/>
</dbReference>
<organism evidence="1 2">
    <name type="scientific">Helianthus annuus</name>
    <name type="common">Common sunflower</name>
    <dbReference type="NCBI Taxonomy" id="4232"/>
    <lineage>
        <taxon>Eukaryota</taxon>
        <taxon>Viridiplantae</taxon>
        <taxon>Streptophyta</taxon>
        <taxon>Embryophyta</taxon>
        <taxon>Tracheophyta</taxon>
        <taxon>Spermatophyta</taxon>
        <taxon>Magnoliopsida</taxon>
        <taxon>eudicotyledons</taxon>
        <taxon>Gunneridae</taxon>
        <taxon>Pentapetalae</taxon>
        <taxon>asterids</taxon>
        <taxon>campanulids</taxon>
        <taxon>Asterales</taxon>
        <taxon>Asteraceae</taxon>
        <taxon>Asteroideae</taxon>
        <taxon>Heliantheae alliance</taxon>
        <taxon>Heliantheae</taxon>
        <taxon>Helianthus</taxon>
    </lineage>
</organism>
<name>A0A251T1S0_HELAN</name>
<dbReference type="InParanoid" id="A0A251T1S0"/>
<sequence>MPQSALNPYNFVDMPSSTLRLLNLVEGWRQGDSRCCCSFSSLVLGSYFSTRCCCSFSSSILGSYFSTWKVGSILKYKRNEETYVWLHFFSDNKHSGAILLKEGLRF</sequence>
<keyword evidence="2" id="KW-1185">Reference proteome</keyword>
<proteinExistence type="predicted"/>
<accession>A0A251T1S0</accession>